<dbReference type="PANTHER" id="PTHR42736">
    <property type="entry name" value="PROTEIN-GLUTAMINE GAMMA-GLUTAMYLTRANSFERASE"/>
    <property type="match status" value="1"/>
</dbReference>
<dbReference type="Pfam" id="PF01841">
    <property type="entry name" value="Transglut_core"/>
    <property type="match status" value="1"/>
</dbReference>
<dbReference type="EMBL" id="QTJU01000004">
    <property type="protein sequence ID" value="RFM27578.1"/>
    <property type="molecule type" value="Genomic_DNA"/>
</dbReference>
<dbReference type="OrthoDB" id="9804872at2"/>
<keyword evidence="2" id="KW-0472">Membrane</keyword>
<evidence type="ECO:0000256" key="1">
    <source>
        <dbReference type="SAM" id="MobiDB-lite"/>
    </source>
</evidence>
<feature type="transmembrane region" description="Helical" evidence="2">
    <location>
        <begin position="193"/>
        <end position="211"/>
    </location>
</feature>
<feature type="domain" description="Transglutaminase-like" evidence="3">
    <location>
        <begin position="509"/>
        <end position="581"/>
    </location>
</feature>
<reference evidence="4 5" key="1">
    <citation type="submission" date="2018-08" db="EMBL/GenBank/DDBJ databases">
        <title>Chitinophagaceae sp. K23C18032701, a novel bacterium isolated from forest soil.</title>
        <authorList>
            <person name="Wang C."/>
        </authorList>
    </citation>
    <scope>NUCLEOTIDE SEQUENCE [LARGE SCALE GENOMIC DNA]</scope>
    <source>
        <strain evidence="4 5">K23C18032701</strain>
    </source>
</reference>
<evidence type="ECO:0000313" key="5">
    <source>
        <dbReference type="Proteomes" id="UP000261284"/>
    </source>
</evidence>
<gene>
    <name evidence="4" type="ORF">DXN05_12725</name>
</gene>
<feature type="transmembrane region" description="Helical" evidence="2">
    <location>
        <begin position="126"/>
        <end position="143"/>
    </location>
</feature>
<evidence type="ECO:0000259" key="3">
    <source>
        <dbReference type="SMART" id="SM00460"/>
    </source>
</evidence>
<dbReference type="InterPro" id="IPR038765">
    <property type="entry name" value="Papain-like_cys_pep_sf"/>
</dbReference>
<feature type="transmembrane region" description="Helical" evidence="2">
    <location>
        <begin position="735"/>
        <end position="758"/>
    </location>
</feature>
<feature type="transmembrane region" description="Helical" evidence="2">
    <location>
        <begin position="48"/>
        <end position="65"/>
    </location>
</feature>
<keyword evidence="2" id="KW-0812">Transmembrane</keyword>
<proteinExistence type="predicted"/>
<dbReference type="InterPro" id="IPR052901">
    <property type="entry name" value="Bact_TGase-like"/>
</dbReference>
<comment type="caution">
    <text evidence="4">The sequence shown here is derived from an EMBL/GenBank/DDBJ whole genome shotgun (WGS) entry which is preliminary data.</text>
</comment>
<feature type="region of interest" description="Disordered" evidence="1">
    <location>
        <begin position="228"/>
        <end position="258"/>
    </location>
</feature>
<feature type="transmembrane region" description="Helical" evidence="2">
    <location>
        <begin position="72"/>
        <end position="92"/>
    </location>
</feature>
<name>A0A3E1NIG5_9BACT</name>
<keyword evidence="2" id="KW-1133">Transmembrane helix</keyword>
<sequence length="878" mass="100175">MKIGKVHSWKKVFAQVLLLVVPTALLAFYLLWNVNRYYDILQNDWMRQGLYFGAGMLIATVFYGYRFRFITTAALLFAFYFIGYRMVARMQVGEFDAFFVSIRFMVFAILFSLGWITGFGFSRSRYYTVFWSVFLLAAQIIVVSKSPNINAQALISAIVPLLVYAVYIIYAAELIRNMNEDERGFAWFITKRVGGFGVILLLLVLGVFTLFKKDFLAIEKEWGDGKGGNYDKNKGNSESMTKQNRDGSMGNKDQTQLSGSLNKDKRLVFVARLDNFFPDGKTPNPLYFTAYYYTKFDTLTQTFETDSLMPANDLFKPDPSRIPLFFAKTDSTVIKNTHATKNRRVVNAEIYKTLLAANEYIAPSTAFFCQPVPVENAYKDQFKSAYRAKMWVSDLNSAYFIYNPAGNKMLENFQQERFSLLRQVTDWSGVDAAFMKYYTFMPRDAEYDRIATLAKQITQKAGATTAMDKMIALRDYFLSKDSEGQPMFKYSNNPGIPGMPSANKLNYFLFENRKGYCAYYAGATLFMLRSLGIPSRVAAGFLTVDRSSKNPGWYWFYEDQAHAWVQVYFPGYGWIDFDTTIPDLETHEARQPDGTPPLNMQQAYLVADGKVTSVDTVTKKVQMTVEKMLFHDESYDAANNPVPLNVDASIATVTTDTGAVRLSAVKKGMHITAASYAEALKNMKPQGNDNVSSVVKRIPNPTPVDEIKIIEAESEKPTSKKDIFESVEPVDWLRVLWTILIAIAALAVIVLATPWLIWQFLHLRAKAGGSDRARTFRQYRAAMYYLNQLGYYRNQSGPQQYATETDARYSTGFSRFSNVYQKLKYSSLPLSEGEKAIVAQFYRPFIKTVRAKTPFKTRVSKFANIYHTIHYFTQPKIK</sequence>
<protein>
    <recommendedName>
        <fullName evidence="3">Transglutaminase-like domain-containing protein</fullName>
    </recommendedName>
</protein>
<feature type="transmembrane region" description="Helical" evidence="2">
    <location>
        <begin position="12"/>
        <end position="32"/>
    </location>
</feature>
<dbReference type="Gene3D" id="3.10.620.30">
    <property type="match status" value="1"/>
</dbReference>
<dbReference type="PANTHER" id="PTHR42736:SF1">
    <property type="entry name" value="PROTEIN-GLUTAMINE GAMMA-GLUTAMYLTRANSFERASE"/>
    <property type="match status" value="1"/>
</dbReference>
<accession>A0A3E1NIG5</accession>
<feature type="transmembrane region" description="Helical" evidence="2">
    <location>
        <begin position="98"/>
        <end position="119"/>
    </location>
</feature>
<dbReference type="SUPFAM" id="SSF54001">
    <property type="entry name" value="Cysteine proteinases"/>
    <property type="match status" value="1"/>
</dbReference>
<evidence type="ECO:0000313" key="4">
    <source>
        <dbReference type="EMBL" id="RFM27578.1"/>
    </source>
</evidence>
<dbReference type="AlphaFoldDB" id="A0A3E1NIG5"/>
<feature type="transmembrane region" description="Helical" evidence="2">
    <location>
        <begin position="149"/>
        <end position="172"/>
    </location>
</feature>
<keyword evidence="5" id="KW-1185">Reference proteome</keyword>
<dbReference type="Proteomes" id="UP000261284">
    <property type="component" value="Unassembled WGS sequence"/>
</dbReference>
<dbReference type="SMART" id="SM00460">
    <property type="entry name" value="TGc"/>
    <property type="match status" value="1"/>
</dbReference>
<dbReference type="RefSeq" id="WP_116847655.1">
    <property type="nucleotide sequence ID" value="NZ_QTJU01000004.1"/>
</dbReference>
<organism evidence="4 5">
    <name type="scientific">Deminuibacter soli</name>
    <dbReference type="NCBI Taxonomy" id="2291815"/>
    <lineage>
        <taxon>Bacteria</taxon>
        <taxon>Pseudomonadati</taxon>
        <taxon>Bacteroidota</taxon>
        <taxon>Chitinophagia</taxon>
        <taxon>Chitinophagales</taxon>
        <taxon>Chitinophagaceae</taxon>
        <taxon>Deminuibacter</taxon>
    </lineage>
</organism>
<dbReference type="InterPro" id="IPR002931">
    <property type="entry name" value="Transglutaminase-like"/>
</dbReference>
<evidence type="ECO:0000256" key="2">
    <source>
        <dbReference type="SAM" id="Phobius"/>
    </source>
</evidence>